<dbReference type="RefSeq" id="WP_067594252.1">
    <property type="nucleotide sequence ID" value="NZ_JAAGNC010000188.1"/>
</dbReference>
<reference evidence="2 3" key="1">
    <citation type="submission" date="2020-01" db="EMBL/GenBank/DDBJ databases">
        <title>Insect and environment-associated Actinomycetes.</title>
        <authorList>
            <person name="Currrie C."/>
            <person name="Chevrette M."/>
            <person name="Carlson C."/>
            <person name="Stubbendieck R."/>
            <person name="Wendt-Pienkowski E."/>
        </authorList>
    </citation>
    <scope>NUCLEOTIDE SEQUENCE [LARGE SCALE GENOMIC DNA]</scope>
    <source>
        <strain evidence="2 3">SID8386</strain>
    </source>
</reference>
<organism evidence="2 3">
    <name type="scientific">Amycolatopsis rubida</name>
    <dbReference type="NCBI Taxonomy" id="112413"/>
    <lineage>
        <taxon>Bacteria</taxon>
        <taxon>Bacillati</taxon>
        <taxon>Actinomycetota</taxon>
        <taxon>Actinomycetes</taxon>
        <taxon>Pseudonocardiales</taxon>
        <taxon>Pseudonocardiaceae</taxon>
        <taxon>Amycolatopsis</taxon>
    </lineage>
</organism>
<feature type="region of interest" description="Disordered" evidence="1">
    <location>
        <begin position="155"/>
        <end position="196"/>
    </location>
</feature>
<dbReference type="EMBL" id="JAAGNC010000188">
    <property type="protein sequence ID" value="NEC61013.1"/>
    <property type="molecule type" value="Genomic_DNA"/>
</dbReference>
<protein>
    <submittedName>
        <fullName evidence="2">Uncharacterized protein</fullName>
    </submittedName>
</protein>
<evidence type="ECO:0000313" key="3">
    <source>
        <dbReference type="Proteomes" id="UP000470404"/>
    </source>
</evidence>
<gene>
    <name evidence="2" type="ORF">G3I59_36815</name>
</gene>
<feature type="region of interest" description="Disordered" evidence="1">
    <location>
        <begin position="63"/>
        <end position="101"/>
    </location>
</feature>
<evidence type="ECO:0000256" key="1">
    <source>
        <dbReference type="SAM" id="MobiDB-lite"/>
    </source>
</evidence>
<proteinExistence type="predicted"/>
<keyword evidence="3" id="KW-1185">Reference proteome</keyword>
<evidence type="ECO:0000313" key="2">
    <source>
        <dbReference type="EMBL" id="NEC61013.1"/>
    </source>
</evidence>
<name>A0ABX0C1H2_9PSEU</name>
<dbReference type="Proteomes" id="UP000470404">
    <property type="component" value="Unassembled WGS sequence"/>
</dbReference>
<accession>A0ABX0C1H2</accession>
<sequence length="196" mass="21436">MTTMIYPVMSRSDMRGLLMRHTEAHVTDALVTSWLSSLAGYSLAECHAAMTAMGTSARRATPSDIAGSCDAARDRAAAPGPETPAFSAPAGALPRPRRTANDRDYHRQAGMRGIRAAYELMGWKRNADHDLARSVACPFCKAKAWVVCGPLSRNRAGQLEPRDKLTRMHPSRLERARAEAARQTASTQQDAKENTR</sequence>
<feature type="compositionally biased region" description="Basic and acidic residues" evidence="1">
    <location>
        <begin position="160"/>
        <end position="180"/>
    </location>
</feature>
<comment type="caution">
    <text evidence="2">The sequence shown here is derived from an EMBL/GenBank/DDBJ whole genome shotgun (WGS) entry which is preliminary data.</text>
</comment>